<feature type="transmembrane region" description="Helical" evidence="1">
    <location>
        <begin position="19"/>
        <end position="40"/>
    </location>
</feature>
<protein>
    <submittedName>
        <fullName evidence="2">Uncharacterized protein</fullName>
    </submittedName>
</protein>
<gene>
    <name evidence="2" type="ORF">XELAEV_18010721mg</name>
</gene>
<name>A0A974DX86_XENLA</name>
<organism evidence="2 3">
    <name type="scientific">Xenopus laevis</name>
    <name type="common">African clawed frog</name>
    <dbReference type="NCBI Taxonomy" id="8355"/>
    <lineage>
        <taxon>Eukaryota</taxon>
        <taxon>Metazoa</taxon>
        <taxon>Chordata</taxon>
        <taxon>Craniata</taxon>
        <taxon>Vertebrata</taxon>
        <taxon>Euteleostomi</taxon>
        <taxon>Amphibia</taxon>
        <taxon>Batrachia</taxon>
        <taxon>Anura</taxon>
        <taxon>Pipoidea</taxon>
        <taxon>Pipidae</taxon>
        <taxon>Xenopodinae</taxon>
        <taxon>Xenopus</taxon>
        <taxon>Xenopus</taxon>
    </lineage>
</organism>
<sequence length="66" mass="7591">MAKIGCNSSSITDAKYHHSYFFCFAFEHVCAKLVFIFTYIDISFSFQFVRSVAKIKKSNNSLHSLN</sequence>
<proteinExistence type="predicted"/>
<keyword evidence="1" id="KW-1133">Transmembrane helix</keyword>
<keyword evidence="1" id="KW-0812">Transmembrane</keyword>
<evidence type="ECO:0000313" key="2">
    <source>
        <dbReference type="EMBL" id="OCT98487.1"/>
    </source>
</evidence>
<evidence type="ECO:0000313" key="3">
    <source>
        <dbReference type="Proteomes" id="UP000694892"/>
    </source>
</evidence>
<dbReference type="AlphaFoldDB" id="A0A974DX86"/>
<keyword evidence="1" id="KW-0472">Membrane</keyword>
<dbReference type="EMBL" id="CM004467">
    <property type="protein sequence ID" value="OCT98487.1"/>
    <property type="molecule type" value="Genomic_DNA"/>
</dbReference>
<dbReference type="Proteomes" id="UP000694892">
    <property type="component" value="Chromosome 1S"/>
</dbReference>
<evidence type="ECO:0000256" key="1">
    <source>
        <dbReference type="SAM" id="Phobius"/>
    </source>
</evidence>
<accession>A0A974DX86</accession>
<reference evidence="3" key="1">
    <citation type="journal article" date="2016" name="Nature">
        <title>Genome evolution in the allotetraploid frog Xenopus laevis.</title>
        <authorList>
            <person name="Session A.M."/>
            <person name="Uno Y."/>
            <person name="Kwon T."/>
            <person name="Chapman J.A."/>
            <person name="Toyoda A."/>
            <person name="Takahashi S."/>
            <person name="Fukui A."/>
            <person name="Hikosaka A."/>
            <person name="Suzuki A."/>
            <person name="Kondo M."/>
            <person name="van Heeringen S.J."/>
            <person name="Quigley I."/>
            <person name="Heinz S."/>
            <person name="Ogino H."/>
            <person name="Ochi H."/>
            <person name="Hellsten U."/>
            <person name="Lyons J.B."/>
            <person name="Simakov O."/>
            <person name="Putnam N."/>
            <person name="Stites J."/>
            <person name="Kuroki Y."/>
            <person name="Tanaka T."/>
            <person name="Michiue T."/>
            <person name="Watanabe M."/>
            <person name="Bogdanovic O."/>
            <person name="Lister R."/>
            <person name="Georgiou G."/>
            <person name="Paranjpe S.S."/>
            <person name="van Kruijsbergen I."/>
            <person name="Shu S."/>
            <person name="Carlson J."/>
            <person name="Kinoshita T."/>
            <person name="Ohta Y."/>
            <person name="Mawaribuchi S."/>
            <person name="Jenkins J."/>
            <person name="Grimwood J."/>
            <person name="Schmutz J."/>
            <person name="Mitros T."/>
            <person name="Mozaffari S.V."/>
            <person name="Suzuki Y."/>
            <person name="Haramoto Y."/>
            <person name="Yamamoto T.S."/>
            <person name="Takagi C."/>
            <person name="Heald R."/>
            <person name="Miller K."/>
            <person name="Haudenschild C."/>
            <person name="Kitzman J."/>
            <person name="Nakayama T."/>
            <person name="Izutsu Y."/>
            <person name="Robert J."/>
            <person name="Fortriede J."/>
            <person name="Burns K."/>
            <person name="Lotay V."/>
            <person name="Karimi K."/>
            <person name="Yasuoka Y."/>
            <person name="Dichmann D.S."/>
            <person name="Flajnik M.F."/>
            <person name="Houston D.W."/>
            <person name="Shendure J."/>
            <person name="DuPasquier L."/>
            <person name="Vize P.D."/>
            <person name="Zorn A.M."/>
            <person name="Ito M."/>
            <person name="Marcotte E.M."/>
            <person name="Wallingford J.B."/>
            <person name="Ito Y."/>
            <person name="Asashima M."/>
            <person name="Ueno N."/>
            <person name="Matsuda Y."/>
            <person name="Veenstra G.J."/>
            <person name="Fujiyama A."/>
            <person name="Harland R.M."/>
            <person name="Taira M."/>
            <person name="Rokhsar D.S."/>
        </authorList>
    </citation>
    <scope>NUCLEOTIDE SEQUENCE [LARGE SCALE GENOMIC DNA]</scope>
    <source>
        <strain evidence="3">J</strain>
    </source>
</reference>